<dbReference type="GO" id="GO:0050660">
    <property type="term" value="F:flavin adenine dinucleotide binding"/>
    <property type="evidence" value="ECO:0007669"/>
    <property type="project" value="TreeGrafter"/>
</dbReference>
<evidence type="ECO:0000256" key="2">
    <source>
        <dbReference type="ARBA" id="ARBA00022630"/>
    </source>
</evidence>
<dbReference type="InterPro" id="IPR001100">
    <property type="entry name" value="Pyr_nuc-diS_OxRdtase"/>
</dbReference>
<dbReference type="OrthoDB" id="9800167at2"/>
<keyword evidence="3 4" id="KW-0274">FAD</keyword>
<dbReference type="PANTHER" id="PTHR43014:SF2">
    <property type="entry name" value="MERCURIC REDUCTASE"/>
    <property type="match status" value="1"/>
</dbReference>
<dbReference type="InterPro" id="IPR023753">
    <property type="entry name" value="FAD/NAD-binding_dom"/>
</dbReference>
<feature type="binding site" evidence="4">
    <location>
        <position position="268"/>
    </location>
    <ligand>
        <name>NAD(+)</name>
        <dbReference type="ChEBI" id="CHEBI:57540"/>
    </ligand>
</feature>
<dbReference type="EMBL" id="FNLF01000002">
    <property type="protein sequence ID" value="SDR07833.1"/>
    <property type="molecule type" value="Genomic_DNA"/>
</dbReference>
<organism evidence="8 9">
    <name type="scientific">Tsukamurella pulmonis</name>
    <dbReference type="NCBI Taxonomy" id="47312"/>
    <lineage>
        <taxon>Bacteria</taxon>
        <taxon>Bacillati</taxon>
        <taxon>Actinomycetota</taxon>
        <taxon>Actinomycetes</taxon>
        <taxon>Mycobacteriales</taxon>
        <taxon>Tsukamurellaceae</taxon>
        <taxon>Tsukamurella</taxon>
    </lineage>
</organism>
<feature type="domain" description="Pyridine nucleotide-disulphide oxidoreductase dimerisation" evidence="6">
    <location>
        <begin position="356"/>
        <end position="462"/>
    </location>
</feature>
<dbReference type="PRINTS" id="PR00368">
    <property type="entry name" value="FADPNR"/>
</dbReference>
<keyword evidence="4" id="KW-0520">NAD</keyword>
<evidence type="ECO:0000259" key="7">
    <source>
        <dbReference type="Pfam" id="PF07992"/>
    </source>
</evidence>
<dbReference type="GO" id="GO:0003955">
    <property type="term" value="F:NAD(P)H dehydrogenase (quinone) activity"/>
    <property type="evidence" value="ECO:0007669"/>
    <property type="project" value="TreeGrafter"/>
</dbReference>
<feature type="binding site" evidence="4">
    <location>
        <position position="52"/>
    </location>
    <ligand>
        <name>FAD</name>
        <dbReference type="ChEBI" id="CHEBI:57692"/>
    </ligand>
</feature>
<feature type="domain" description="FAD/NAD(P)-binding" evidence="7">
    <location>
        <begin position="6"/>
        <end position="317"/>
    </location>
</feature>
<comment type="similarity">
    <text evidence="1">Belongs to the class-I pyridine nucleotide-disulfide oxidoreductase family.</text>
</comment>
<dbReference type="SUPFAM" id="SSF55424">
    <property type="entry name" value="FAD/NAD-linked reductases, dimerisation (C-terminal) domain"/>
    <property type="match status" value="1"/>
</dbReference>
<dbReference type="Gene3D" id="3.50.50.60">
    <property type="entry name" value="FAD/NAD(P)-binding domain"/>
    <property type="match status" value="2"/>
</dbReference>
<evidence type="ECO:0000313" key="8">
    <source>
        <dbReference type="EMBL" id="SDR07833.1"/>
    </source>
</evidence>
<dbReference type="RefSeq" id="WP_068568766.1">
    <property type="nucleotide sequence ID" value="NZ_FNLF01000002.1"/>
</dbReference>
<evidence type="ECO:0000256" key="5">
    <source>
        <dbReference type="PIRSR" id="PIRSR000350-4"/>
    </source>
</evidence>
<evidence type="ECO:0000313" key="9">
    <source>
        <dbReference type="Proteomes" id="UP000183053"/>
    </source>
</evidence>
<feature type="binding site" evidence="4">
    <location>
        <position position="114"/>
    </location>
    <ligand>
        <name>FAD</name>
        <dbReference type="ChEBI" id="CHEBI:57692"/>
    </ligand>
</feature>
<keyword evidence="9" id="KW-1185">Reference proteome</keyword>
<evidence type="ECO:0000256" key="3">
    <source>
        <dbReference type="ARBA" id="ARBA00022827"/>
    </source>
</evidence>
<feature type="binding site" evidence="4">
    <location>
        <begin position="181"/>
        <end position="188"/>
    </location>
    <ligand>
        <name>NAD(+)</name>
        <dbReference type="ChEBI" id="CHEBI:57540"/>
    </ligand>
</feature>
<reference evidence="9" key="1">
    <citation type="submission" date="2016-10" db="EMBL/GenBank/DDBJ databases">
        <authorList>
            <person name="Varghese N."/>
            <person name="Submissions S."/>
        </authorList>
    </citation>
    <scope>NUCLEOTIDE SEQUENCE [LARGE SCALE GENOMIC DNA]</scope>
    <source>
        <strain evidence="9">DSM 44142</strain>
    </source>
</reference>
<feature type="disulfide bond" description="Redox-active" evidence="5">
    <location>
        <begin position="43"/>
        <end position="48"/>
    </location>
</feature>
<dbReference type="PANTHER" id="PTHR43014">
    <property type="entry name" value="MERCURIC REDUCTASE"/>
    <property type="match status" value="1"/>
</dbReference>
<feature type="binding site" evidence="4">
    <location>
        <position position="308"/>
    </location>
    <ligand>
        <name>FAD</name>
        <dbReference type="ChEBI" id="CHEBI:57692"/>
    </ligand>
</feature>
<evidence type="ECO:0000259" key="6">
    <source>
        <dbReference type="Pfam" id="PF02852"/>
    </source>
</evidence>
<dbReference type="InterPro" id="IPR036188">
    <property type="entry name" value="FAD/NAD-bd_sf"/>
</dbReference>
<dbReference type="AlphaFoldDB" id="A0A1H1G3V8"/>
<keyword evidence="2" id="KW-0285">Flavoprotein</keyword>
<dbReference type="Gene3D" id="3.30.390.30">
    <property type="match status" value="1"/>
</dbReference>
<dbReference type="PRINTS" id="PR00411">
    <property type="entry name" value="PNDRDTASEI"/>
</dbReference>
<comment type="cofactor">
    <cofactor evidence="4">
        <name>FAD</name>
        <dbReference type="ChEBI" id="CHEBI:57692"/>
    </cofactor>
    <text evidence="4">Binds 1 FAD per subunit.</text>
</comment>
<dbReference type="InterPro" id="IPR004099">
    <property type="entry name" value="Pyr_nucl-diS_OxRdtase_dimer"/>
</dbReference>
<evidence type="ECO:0000256" key="4">
    <source>
        <dbReference type="PIRSR" id="PIRSR000350-3"/>
    </source>
</evidence>
<dbReference type="Pfam" id="PF02852">
    <property type="entry name" value="Pyr_redox_dim"/>
    <property type="match status" value="1"/>
</dbReference>
<dbReference type="SUPFAM" id="SSF51905">
    <property type="entry name" value="FAD/NAD(P)-binding domain"/>
    <property type="match status" value="1"/>
</dbReference>
<dbReference type="Proteomes" id="UP000183053">
    <property type="component" value="Unassembled WGS sequence"/>
</dbReference>
<accession>A0A1H1G3V8</accession>
<dbReference type="PIRSF" id="PIRSF000350">
    <property type="entry name" value="Mercury_reductase_MerA"/>
    <property type="match status" value="1"/>
</dbReference>
<sequence>MSESEYDVIVIGGGPVGENVADRAVRGGLTAALIECDLFGGECSYWACIPSKALLRPGEARRAAQHVRGALAGDAAPNPAEVFARRNAVVNNWNDSGQIDWAGRQGITALRGIGRLAGERRVTVTDPEGVETTLTARHAVVVSTGTRAAVPDIPGLRAAKPWTSREATSSQTAPDRLAVIGGGVVAVEMATAYAGLGSAVTMVSLTPLLANVEAFAGEAVLEGLQALGVEVITGDSPATVTRADDGVVTLETKNGRTIVADEVLAATGRAPSTADIGMETVGLEPGAWFAVDDTLRVDGFDWLYAVGDVNHRALLTHQGKYQARAAGEVIVARALGEEVDDAAWGRHVATADHAAVPQVIFTDPEVAAIGLSEAQARKAGTEITVVDFDLGSVAGAVLYQDGYAGRARMIVDEGRGVIIGMTLVGPAVAELLHAATTAVVGEVPIARLWHAVPSFPTISEVWLRLLEAYRDR</sequence>
<dbReference type="InterPro" id="IPR016156">
    <property type="entry name" value="FAD/NAD-linked_Rdtase_dimer_sf"/>
</dbReference>
<keyword evidence="4" id="KW-0547">Nucleotide-binding</keyword>
<gene>
    <name evidence="8" type="ORF">SAMN04489765_3088</name>
</gene>
<evidence type="ECO:0000256" key="1">
    <source>
        <dbReference type="ARBA" id="ARBA00007532"/>
    </source>
</evidence>
<name>A0A1H1G3V8_9ACTN</name>
<proteinExistence type="inferred from homology"/>
<protein>
    <submittedName>
        <fullName evidence="8">Dihydrolipoamide dehydrogenase</fullName>
    </submittedName>
</protein>
<dbReference type="Pfam" id="PF07992">
    <property type="entry name" value="Pyr_redox_2"/>
    <property type="match status" value="1"/>
</dbReference>
<dbReference type="STRING" id="47312.SAMN04489765_3088"/>